<dbReference type="RefSeq" id="WP_011472265.1">
    <property type="nucleotide sequence ID" value="NC_007925.1"/>
</dbReference>
<dbReference type="HOGENOM" id="CLU_102943_0_0_5"/>
<evidence type="ECO:0000259" key="2">
    <source>
        <dbReference type="Pfam" id="PF07238"/>
    </source>
</evidence>
<dbReference type="GO" id="GO:0035438">
    <property type="term" value="F:cyclic-di-GMP binding"/>
    <property type="evidence" value="ECO:0007669"/>
    <property type="project" value="InterPro"/>
</dbReference>
<dbReference type="STRING" id="316056.RPC_1802"/>
<dbReference type="EMBL" id="CP000301">
    <property type="protein sequence ID" value="ABD87361.1"/>
    <property type="molecule type" value="Genomic_DNA"/>
</dbReference>
<dbReference type="Pfam" id="PF07238">
    <property type="entry name" value="PilZ"/>
    <property type="match status" value="1"/>
</dbReference>
<accession>Q217S5</accession>
<evidence type="ECO:0000313" key="3">
    <source>
        <dbReference type="EMBL" id="ABD87361.1"/>
    </source>
</evidence>
<dbReference type="AlphaFoldDB" id="Q217S5"/>
<sequence>MSVEKFLKQRAVNLVVGGHYTLANWYDMQGKPRNFACRTSRVSPFRMIMAVPVVGRIGDHITSYFSEFGRLEGRISDTMPGGFLLELAMPHALRRKLADQLAWLEARQRDPSVRDARRQARIIPATPHSTLTFADGSIHGCFVIDMSVSGVAISADVQPEVGTPLAVGACVGRVVRHLNGGFAVKFVEQVNRDDLESRIVRPPPATQPQPQPTAPSGAARPQPAPTDDNYIYLNA</sequence>
<dbReference type="OrthoDB" id="7991169at2"/>
<feature type="domain" description="PilZ" evidence="2">
    <location>
        <begin position="117"/>
        <end position="198"/>
    </location>
</feature>
<name>Q217S5_RHOPB</name>
<protein>
    <submittedName>
        <fullName evidence="3">Type IV pilus assembly PilZ</fullName>
    </submittedName>
</protein>
<reference evidence="3" key="1">
    <citation type="submission" date="2006-03" db="EMBL/GenBank/DDBJ databases">
        <title>Complete sequence of Rhodopseudomonas palustris BisB18.</title>
        <authorList>
            <consortium name="US DOE Joint Genome Institute"/>
            <person name="Copeland A."/>
            <person name="Lucas S."/>
            <person name="Lapidus A."/>
            <person name="Barry K."/>
            <person name="Detter J.C."/>
            <person name="Glavina del Rio T."/>
            <person name="Hammon N."/>
            <person name="Israni S."/>
            <person name="Dalin E."/>
            <person name="Tice H."/>
            <person name="Pitluck S."/>
            <person name="Chain P."/>
            <person name="Malfatti S."/>
            <person name="Shin M."/>
            <person name="Vergez L."/>
            <person name="Schmutz J."/>
            <person name="Larimer F."/>
            <person name="Land M."/>
            <person name="Hauser L."/>
            <person name="Pelletier D.A."/>
            <person name="Kyrpides N."/>
            <person name="Anderson I."/>
            <person name="Oda Y."/>
            <person name="Harwood C.S."/>
            <person name="Richardson P."/>
        </authorList>
    </citation>
    <scope>NUCLEOTIDE SEQUENCE [LARGE SCALE GENOMIC DNA]</scope>
    <source>
        <strain evidence="3">BisB18</strain>
    </source>
</reference>
<dbReference type="InterPro" id="IPR009875">
    <property type="entry name" value="PilZ_domain"/>
</dbReference>
<gene>
    <name evidence="3" type="ordered locus">RPC_1802</name>
</gene>
<evidence type="ECO:0000256" key="1">
    <source>
        <dbReference type="SAM" id="MobiDB-lite"/>
    </source>
</evidence>
<proteinExistence type="predicted"/>
<feature type="compositionally biased region" description="Pro residues" evidence="1">
    <location>
        <begin position="201"/>
        <end position="213"/>
    </location>
</feature>
<dbReference type="KEGG" id="rpc:RPC_1802"/>
<feature type="region of interest" description="Disordered" evidence="1">
    <location>
        <begin position="199"/>
        <end position="231"/>
    </location>
</feature>
<organism evidence="3">
    <name type="scientific">Rhodopseudomonas palustris (strain BisB18)</name>
    <dbReference type="NCBI Taxonomy" id="316056"/>
    <lineage>
        <taxon>Bacteria</taxon>
        <taxon>Pseudomonadati</taxon>
        <taxon>Pseudomonadota</taxon>
        <taxon>Alphaproteobacteria</taxon>
        <taxon>Hyphomicrobiales</taxon>
        <taxon>Nitrobacteraceae</taxon>
        <taxon>Rhodopseudomonas</taxon>
    </lineage>
</organism>
<dbReference type="SUPFAM" id="SSF141371">
    <property type="entry name" value="PilZ domain-like"/>
    <property type="match status" value="1"/>
</dbReference>
<dbReference type="eggNOG" id="ENOG5033YI5">
    <property type="taxonomic scope" value="Bacteria"/>
</dbReference>